<evidence type="ECO:0000256" key="1">
    <source>
        <dbReference type="SAM" id="MobiDB-lite"/>
    </source>
</evidence>
<organism evidence="2 3">
    <name type="scientific">Polychaeton citri CBS 116435</name>
    <dbReference type="NCBI Taxonomy" id="1314669"/>
    <lineage>
        <taxon>Eukaryota</taxon>
        <taxon>Fungi</taxon>
        <taxon>Dikarya</taxon>
        <taxon>Ascomycota</taxon>
        <taxon>Pezizomycotina</taxon>
        <taxon>Dothideomycetes</taxon>
        <taxon>Dothideomycetidae</taxon>
        <taxon>Capnodiales</taxon>
        <taxon>Capnodiaceae</taxon>
        <taxon>Polychaeton</taxon>
    </lineage>
</organism>
<protein>
    <submittedName>
        <fullName evidence="2">Uncharacterized protein</fullName>
    </submittedName>
</protein>
<feature type="compositionally biased region" description="Basic and acidic residues" evidence="1">
    <location>
        <begin position="28"/>
        <end position="39"/>
    </location>
</feature>
<feature type="compositionally biased region" description="Polar residues" evidence="1">
    <location>
        <begin position="40"/>
        <end position="50"/>
    </location>
</feature>
<reference evidence="2" key="1">
    <citation type="journal article" date="2020" name="Stud. Mycol.">
        <title>101 Dothideomycetes genomes: a test case for predicting lifestyles and emergence of pathogens.</title>
        <authorList>
            <person name="Haridas S."/>
            <person name="Albert R."/>
            <person name="Binder M."/>
            <person name="Bloem J."/>
            <person name="Labutti K."/>
            <person name="Salamov A."/>
            <person name="Andreopoulos B."/>
            <person name="Baker S."/>
            <person name="Barry K."/>
            <person name="Bills G."/>
            <person name="Bluhm B."/>
            <person name="Cannon C."/>
            <person name="Castanera R."/>
            <person name="Culley D."/>
            <person name="Daum C."/>
            <person name="Ezra D."/>
            <person name="Gonzalez J."/>
            <person name="Henrissat B."/>
            <person name="Kuo A."/>
            <person name="Liang C."/>
            <person name="Lipzen A."/>
            <person name="Lutzoni F."/>
            <person name="Magnuson J."/>
            <person name="Mondo S."/>
            <person name="Nolan M."/>
            <person name="Ohm R."/>
            <person name="Pangilinan J."/>
            <person name="Park H.-J."/>
            <person name="Ramirez L."/>
            <person name="Alfaro M."/>
            <person name="Sun H."/>
            <person name="Tritt A."/>
            <person name="Yoshinaga Y."/>
            <person name="Zwiers L.-H."/>
            <person name="Turgeon B."/>
            <person name="Goodwin S."/>
            <person name="Spatafora J."/>
            <person name="Crous P."/>
            <person name="Grigoriev I."/>
        </authorList>
    </citation>
    <scope>NUCLEOTIDE SEQUENCE</scope>
    <source>
        <strain evidence="2">CBS 116435</strain>
    </source>
</reference>
<sequence>MGNENTKPGKVHNDNSPYMHRSSIKASAQEHLEDPKDQRPSPSHSRTSIEILNWGRTGHYRDSFALTELHTRRLDGTDDDSALFPHCLEDTVPPVERSGAPACLKSLQGFESIPYYAVSRDSGHVGGEAVQADPSQITGILKYNSGDLKSHNNVTYPKPPQRLYRYSELHDPDDIPAGQIVQSPSGKMLTVEEFRVHPSRPKCIRERQESIMRSMSRLTLAGNVEEEDADLSFEEEEDAITPVPNGKELRKKYGKRKLQAPSQIHSVQQADSASRIAQQTKHNSELPENTNIQHPKPALRPKHSSLLRGELPGMKKVDFRGVPYGNEAGCKYVQQPDPNMQGDDYNENGTNNAFCSLFCGWDSPLVDHE</sequence>
<name>A0A9P4USH1_9PEZI</name>
<accession>A0A9P4USH1</accession>
<feature type="compositionally biased region" description="Polar residues" evidence="1">
    <location>
        <begin position="260"/>
        <end position="293"/>
    </location>
</feature>
<evidence type="ECO:0000313" key="2">
    <source>
        <dbReference type="EMBL" id="KAF2723748.1"/>
    </source>
</evidence>
<dbReference type="Proteomes" id="UP000799441">
    <property type="component" value="Unassembled WGS sequence"/>
</dbReference>
<keyword evidence="3" id="KW-1185">Reference proteome</keyword>
<dbReference type="AlphaFoldDB" id="A0A9P4USH1"/>
<proteinExistence type="predicted"/>
<gene>
    <name evidence="2" type="ORF">K431DRAFT_292426</name>
</gene>
<dbReference type="EMBL" id="MU003775">
    <property type="protein sequence ID" value="KAF2723748.1"/>
    <property type="molecule type" value="Genomic_DNA"/>
</dbReference>
<evidence type="ECO:0000313" key="3">
    <source>
        <dbReference type="Proteomes" id="UP000799441"/>
    </source>
</evidence>
<comment type="caution">
    <text evidence="2">The sequence shown here is derived from an EMBL/GenBank/DDBJ whole genome shotgun (WGS) entry which is preliminary data.</text>
</comment>
<feature type="region of interest" description="Disordered" evidence="1">
    <location>
        <begin position="1"/>
        <end position="50"/>
    </location>
</feature>
<dbReference type="OrthoDB" id="5338666at2759"/>
<feature type="region of interest" description="Disordered" evidence="1">
    <location>
        <begin position="255"/>
        <end position="303"/>
    </location>
</feature>